<dbReference type="InterPro" id="IPR008948">
    <property type="entry name" value="L-Aspartase-like"/>
</dbReference>
<dbReference type="Gene3D" id="1.20.200.10">
    <property type="entry name" value="Fumarase/aspartase (Central domain)"/>
    <property type="match status" value="1"/>
</dbReference>
<dbReference type="NCBIfam" id="TIGR02426">
    <property type="entry name" value="protocat_pcaB"/>
    <property type="match status" value="1"/>
</dbReference>
<dbReference type="InterPro" id="IPR022761">
    <property type="entry name" value="Fumarate_lyase_N"/>
</dbReference>
<dbReference type="PANTHER" id="PTHR43172">
    <property type="entry name" value="ADENYLOSUCCINATE LYASE"/>
    <property type="match status" value="1"/>
</dbReference>
<protein>
    <recommendedName>
        <fullName evidence="2">3-carboxy-cis,cis-muconate cycloisomerase</fullName>
        <ecNumber evidence="2">5.5.1.2</ecNumber>
    </recommendedName>
</protein>
<gene>
    <name evidence="4" type="primary">pcaB</name>
    <name evidence="4" type="ORF">ABLV49_12240</name>
</gene>
<evidence type="ECO:0000313" key="4">
    <source>
        <dbReference type="EMBL" id="XBP68680.1"/>
    </source>
</evidence>
<keyword evidence="4" id="KW-0413">Isomerase</keyword>
<sequence>MSSIFEGFLSTSEIQEAFSERNFLDAMLRFEASLARAQARAGLIPEAAAQSIIGTCKVELFDVAKIVRESGRAGSVAIPLVKSLKETVGLFNKEAARFVHFGATSQDVIDTALVLVTRHALALIEADVRKALAALLVLAGRHAADPVLARTLMQPASVTSFGLKCAGWAAPLVRSLQRLRLSSANALSLQLGGAVGTLAEMKDRGPQVIALMAADLKLKAPLFCWHTQRDEWVALGCELGLLVGSLGKIARDISLMGQYEVGEVAEPSEAGRGGSTAMLHKRNPVACMVALAASVRAPQRVAALLAAMPQEHERALGNWQAELAEWPGLLTAAHGSARAMAHALPGLQVDTQRMRANLDAVRAALPPQAAEEWFSPALAQHAAGLARAQVQALTELHTSLTHKP</sequence>
<evidence type="ECO:0000259" key="3">
    <source>
        <dbReference type="Pfam" id="PF00206"/>
    </source>
</evidence>
<proteinExistence type="inferred from homology"/>
<feature type="domain" description="Fumarate lyase N-terminal" evidence="3">
    <location>
        <begin position="11"/>
        <end position="295"/>
    </location>
</feature>
<dbReference type="GO" id="GO:0016829">
    <property type="term" value="F:lyase activity"/>
    <property type="evidence" value="ECO:0007669"/>
    <property type="project" value="UniProtKB-ARBA"/>
</dbReference>
<dbReference type="InterPro" id="IPR020557">
    <property type="entry name" value="Fumarate_lyase_CS"/>
</dbReference>
<dbReference type="GO" id="GO:0019619">
    <property type="term" value="P:3,4-dihydroxybenzoate catabolic process"/>
    <property type="evidence" value="ECO:0007669"/>
    <property type="project" value="InterPro"/>
</dbReference>
<organism evidence="4">
    <name type="scientific">Polaromonas hydrogenivorans</name>
    <dbReference type="NCBI Taxonomy" id="335476"/>
    <lineage>
        <taxon>Bacteria</taxon>
        <taxon>Pseudomonadati</taxon>
        <taxon>Pseudomonadota</taxon>
        <taxon>Betaproteobacteria</taxon>
        <taxon>Burkholderiales</taxon>
        <taxon>Comamonadaceae</taxon>
        <taxon>Polaromonas</taxon>
    </lineage>
</organism>
<dbReference type="AlphaFoldDB" id="A0AAU7LM27"/>
<dbReference type="PANTHER" id="PTHR43172:SF2">
    <property type="entry name" value="ADENYLOSUCCINATE LYASE C-TERMINAL DOMAIN-CONTAINING PROTEIN"/>
    <property type="match status" value="1"/>
</dbReference>
<dbReference type="EC" id="5.5.1.2" evidence="2"/>
<dbReference type="Pfam" id="PF00206">
    <property type="entry name" value="Lyase_1"/>
    <property type="match status" value="1"/>
</dbReference>
<evidence type="ECO:0000256" key="1">
    <source>
        <dbReference type="ARBA" id="ARBA00034772"/>
    </source>
</evidence>
<dbReference type="InterPro" id="IPR000362">
    <property type="entry name" value="Fumarate_lyase_fam"/>
</dbReference>
<dbReference type="SUPFAM" id="SSF48557">
    <property type="entry name" value="L-aspartase-like"/>
    <property type="match status" value="1"/>
</dbReference>
<dbReference type="PROSITE" id="PS00163">
    <property type="entry name" value="FUMARATE_LYASES"/>
    <property type="match status" value="1"/>
</dbReference>
<reference evidence="4" key="1">
    <citation type="submission" date="2024-05" db="EMBL/GenBank/DDBJ databases">
        <authorList>
            <person name="Bunk B."/>
            <person name="Swiderski J."/>
            <person name="Sproer C."/>
            <person name="Thiel V."/>
        </authorList>
    </citation>
    <scope>NUCLEOTIDE SEQUENCE</scope>
    <source>
        <strain evidence="4">DSM 17735</strain>
    </source>
</reference>
<comment type="similarity">
    <text evidence="1">Belongs to the class-II fumarase/aspartase family.</text>
</comment>
<name>A0AAU7LM27_9BURK</name>
<evidence type="ECO:0000256" key="2">
    <source>
        <dbReference type="NCBIfam" id="TIGR02426"/>
    </source>
</evidence>
<dbReference type="GO" id="GO:0047472">
    <property type="term" value="F:3-carboxy-cis,cis-muconate cycloisomerase activity"/>
    <property type="evidence" value="ECO:0007669"/>
    <property type="project" value="UniProtKB-UniRule"/>
</dbReference>
<dbReference type="RefSeq" id="WP_349276737.1">
    <property type="nucleotide sequence ID" value="NZ_CBCSCU010000011.1"/>
</dbReference>
<dbReference type="EMBL" id="CP157675">
    <property type="protein sequence ID" value="XBP68680.1"/>
    <property type="molecule type" value="Genomic_DNA"/>
</dbReference>
<accession>A0AAU7LM27</accession>
<dbReference type="PRINTS" id="PR00149">
    <property type="entry name" value="FUMRATELYASE"/>
</dbReference>
<dbReference type="InterPro" id="IPR012789">
    <property type="entry name" value="Protocat_PcaB-like"/>
</dbReference>